<dbReference type="Proteomes" id="UP000255467">
    <property type="component" value="Unassembled WGS sequence"/>
</dbReference>
<keyword evidence="2" id="KW-1185">Reference proteome</keyword>
<accession>A0A379JGF1</accession>
<sequence length="179" mass="18656">MTSRAQLRKTALSLPETVEQDAGARAIAFAVDDTRFAIATADGLAELLLTPSDTEEVLAAHPTAERWVRAATPVGVRIRLADINGQQLNHWVRRAWLSAAPTRLAARAAEADRATPGTVGDLPKAIGGPATRALVSAGVTTLDQVAAMGRAELSALHGVGPKAVRILDETLAATGRTLA</sequence>
<dbReference type="EMBL" id="UGRY01000003">
    <property type="protein sequence ID" value="SUD47535.1"/>
    <property type="molecule type" value="Genomic_DNA"/>
</dbReference>
<dbReference type="AlphaFoldDB" id="A0A379JGF1"/>
<dbReference type="OrthoDB" id="7950977at2"/>
<organism evidence="1 2">
    <name type="scientific">Nocardia otitidiscaviarum</name>
    <dbReference type="NCBI Taxonomy" id="1823"/>
    <lineage>
        <taxon>Bacteria</taxon>
        <taxon>Bacillati</taxon>
        <taxon>Actinomycetota</taxon>
        <taxon>Actinomycetes</taxon>
        <taxon>Mycobacteriales</taxon>
        <taxon>Nocardiaceae</taxon>
        <taxon>Nocardia</taxon>
    </lineage>
</organism>
<gene>
    <name evidence="1" type="ORF">NCTC1934_04849</name>
</gene>
<dbReference type="RefSeq" id="WP_039811766.1">
    <property type="nucleotide sequence ID" value="NZ_UGRY01000003.1"/>
</dbReference>
<dbReference type="Gene3D" id="1.10.150.20">
    <property type="entry name" value="5' to 3' exonuclease, C-terminal subdomain"/>
    <property type="match status" value="1"/>
</dbReference>
<name>A0A379JGF1_9NOCA</name>
<protein>
    <submittedName>
        <fullName evidence="1">Uncharacterized protein conserved in bacteria</fullName>
    </submittedName>
</protein>
<proteinExistence type="predicted"/>
<evidence type="ECO:0000313" key="1">
    <source>
        <dbReference type="EMBL" id="SUD47535.1"/>
    </source>
</evidence>
<evidence type="ECO:0000313" key="2">
    <source>
        <dbReference type="Proteomes" id="UP000255467"/>
    </source>
</evidence>
<dbReference type="STRING" id="1406858.GCA_000710895_00489"/>
<reference evidence="1 2" key="1">
    <citation type="submission" date="2018-06" db="EMBL/GenBank/DDBJ databases">
        <authorList>
            <consortium name="Pathogen Informatics"/>
            <person name="Doyle S."/>
        </authorList>
    </citation>
    <scope>NUCLEOTIDE SEQUENCE [LARGE SCALE GENOMIC DNA]</scope>
    <source>
        <strain evidence="1 2">NCTC1934</strain>
    </source>
</reference>